<organism evidence="2 3">
    <name type="scientific">Timema podura</name>
    <name type="common">Walking stick</name>
    <dbReference type="NCBI Taxonomy" id="61482"/>
    <lineage>
        <taxon>Eukaryota</taxon>
        <taxon>Metazoa</taxon>
        <taxon>Ecdysozoa</taxon>
        <taxon>Arthropoda</taxon>
        <taxon>Hexapoda</taxon>
        <taxon>Insecta</taxon>
        <taxon>Pterygota</taxon>
        <taxon>Neoptera</taxon>
        <taxon>Polyneoptera</taxon>
        <taxon>Phasmatodea</taxon>
        <taxon>Timematodea</taxon>
        <taxon>Timematoidea</taxon>
        <taxon>Timematidae</taxon>
        <taxon>Timema</taxon>
    </lineage>
</organism>
<keyword evidence="1" id="KW-0175">Coiled coil</keyword>
<keyword evidence="3" id="KW-1185">Reference proteome</keyword>
<dbReference type="EMBL" id="CAJPIN010001358">
    <property type="protein sequence ID" value="CAG2054475.1"/>
    <property type="molecule type" value="Genomic_DNA"/>
</dbReference>
<sequence>MCTRNRWTTLRDEIVEKQQAINDLKDLNQKYTLAHQQMQQDYERLKQEENEKSNKLQELILTNERREQARKDLKGLEDTVAKELQTLHNLRKLFVQDLQARIKKSVSAEDNEDDGGSLAQKQKISFLENNLDQLTKVHKQLALESALKDAKEGAMKDRKRYQFEVDRIKEAVRQKNLARRGPSAQIGEYSSLVEVKSKPIRAGQQPHPHLAAPGMIRPGIPLVPGGLNRLISGDEELRKKVVRSGGNKEMSES</sequence>
<evidence type="ECO:0000256" key="1">
    <source>
        <dbReference type="SAM" id="Coils"/>
    </source>
</evidence>
<gene>
    <name evidence="2" type="ORF">TPAB3V08_LOCUS1498</name>
</gene>
<protein>
    <submittedName>
        <fullName evidence="2">Uncharacterized protein</fullName>
    </submittedName>
</protein>
<evidence type="ECO:0000313" key="3">
    <source>
        <dbReference type="Proteomes" id="UP001153148"/>
    </source>
</evidence>
<proteinExistence type="predicted"/>
<accession>A0ABN7NNN3</accession>
<name>A0ABN7NNN3_TIMPD</name>
<reference evidence="2" key="1">
    <citation type="submission" date="2021-03" db="EMBL/GenBank/DDBJ databases">
        <authorList>
            <person name="Tran Van P."/>
        </authorList>
    </citation>
    <scope>NUCLEOTIDE SEQUENCE</scope>
</reference>
<evidence type="ECO:0000313" key="2">
    <source>
        <dbReference type="EMBL" id="CAG2054475.1"/>
    </source>
</evidence>
<feature type="coiled-coil region" evidence="1">
    <location>
        <begin position="10"/>
        <end position="93"/>
    </location>
</feature>
<comment type="caution">
    <text evidence="2">The sequence shown here is derived from an EMBL/GenBank/DDBJ whole genome shotgun (WGS) entry which is preliminary data.</text>
</comment>
<dbReference type="Proteomes" id="UP001153148">
    <property type="component" value="Unassembled WGS sequence"/>
</dbReference>